<dbReference type="AlphaFoldDB" id="A0A5C2H780"/>
<proteinExistence type="predicted"/>
<dbReference type="OrthoDB" id="564871at2"/>
<protein>
    <submittedName>
        <fullName evidence="1">Uncharacterized protein</fullName>
    </submittedName>
</protein>
<dbReference type="EMBL" id="CP035928">
    <property type="protein sequence ID" value="QEP34820.1"/>
    <property type="molecule type" value="Genomic_DNA"/>
</dbReference>
<name>A0A5C2H780_9BACT</name>
<reference evidence="2" key="2">
    <citation type="submission" date="2019-09" db="EMBL/GenBank/DDBJ databases">
        <title>Complete genome sequencing of four Arcobacter species reveals a diverse suite of mobile elements.</title>
        <authorList>
            <person name="On S.L.W."/>
            <person name="Miller W.G."/>
            <person name="Biggs P."/>
            <person name="Cornelius A."/>
            <person name="Vandamme P."/>
        </authorList>
    </citation>
    <scope>NUCLEOTIDE SEQUENCE [LARGE SCALE GENOMIC DNA]</scope>
    <source>
        <strain evidence="2">LMG 26638</strain>
    </source>
</reference>
<accession>A0A5C2H780</accession>
<evidence type="ECO:0000313" key="2">
    <source>
        <dbReference type="Proteomes" id="UP000322726"/>
    </source>
</evidence>
<dbReference type="KEGG" id="apai:APAC_1732"/>
<sequence length="261" mass="30902">MNKSKNVICIKWGTVYSADDVNKLHNMVKRNSSYNIDFYCFTEDTEGLNEDIIVKPLPILDTIEGYRRKYAYEKEAGLCDDNLGNLNGERVFFFDLDVVIVSSLDDLFSYPKEDKFYIINDWNTKGETVGQATCYSWEVGTLGYIKEYYEKNPKEVVDKFYNASQEYLSSKVIEKYGKLNFWPEDWFCSFRFHCMAKFGPLRHFITPSIPKNMPNLKVINFHGYPKPEDAIKGFWYIKEGQNWKKLYKVCKPTPWIKDYWY</sequence>
<dbReference type="RefSeq" id="WP_130233743.1">
    <property type="nucleotide sequence ID" value="NZ_BMEF01000013.1"/>
</dbReference>
<reference evidence="1 2" key="1">
    <citation type="submission" date="2019-09" db="EMBL/GenBank/DDBJ databases">
        <title>Complete genome sequencing of four Arcobacter species reveals a diverse suite of mobile elements.</title>
        <authorList>
            <person name="Miller W.G."/>
            <person name="Yee E."/>
            <person name="Bono J.L."/>
        </authorList>
    </citation>
    <scope>NUCLEOTIDE SEQUENCE [LARGE SCALE GENOMIC DNA]</scope>
    <source>
        <strain evidence="1 2">LMG 26638</strain>
    </source>
</reference>
<dbReference type="SUPFAM" id="SSF53448">
    <property type="entry name" value="Nucleotide-diphospho-sugar transferases"/>
    <property type="match status" value="1"/>
</dbReference>
<evidence type="ECO:0000313" key="1">
    <source>
        <dbReference type="EMBL" id="QEP34820.1"/>
    </source>
</evidence>
<dbReference type="InterPro" id="IPR029044">
    <property type="entry name" value="Nucleotide-diphossugar_trans"/>
</dbReference>
<organism evidence="1 2">
    <name type="scientific">Malaciobacter pacificus</name>
    <dbReference type="NCBI Taxonomy" id="1080223"/>
    <lineage>
        <taxon>Bacteria</taxon>
        <taxon>Pseudomonadati</taxon>
        <taxon>Campylobacterota</taxon>
        <taxon>Epsilonproteobacteria</taxon>
        <taxon>Campylobacterales</taxon>
        <taxon>Arcobacteraceae</taxon>
        <taxon>Malaciobacter</taxon>
    </lineage>
</organism>
<reference evidence="1 2" key="3">
    <citation type="submission" date="2019-09" db="EMBL/GenBank/DDBJ databases">
        <title>Taxonomic note: a critical rebuttal of the proposed division of the genus Arcobacter into six genera, emended descriptions of Arcobacter anaerophilus and the genus Arcobacter, and an assessment of genus-level boundaries for Epsilonproteobacteria using in silico genomic comparator tools.</title>
        <authorList>
            <person name="On S.L.W."/>
            <person name="Miller W.G."/>
            <person name="Biggs P."/>
            <person name="Cornelius A."/>
            <person name="Vandamme P."/>
        </authorList>
    </citation>
    <scope>NUCLEOTIDE SEQUENCE [LARGE SCALE GENOMIC DNA]</scope>
    <source>
        <strain evidence="1 2">LMG 26638</strain>
    </source>
</reference>
<gene>
    <name evidence="1" type="ORF">APAC_1732</name>
</gene>
<dbReference type="Proteomes" id="UP000322726">
    <property type="component" value="Chromosome"/>
</dbReference>
<keyword evidence="2" id="KW-1185">Reference proteome</keyword>